<dbReference type="AlphaFoldDB" id="A0A847S9S7"/>
<dbReference type="GO" id="GO:0016747">
    <property type="term" value="F:acyltransferase activity, transferring groups other than amino-acyl groups"/>
    <property type="evidence" value="ECO:0007669"/>
    <property type="project" value="InterPro"/>
</dbReference>
<gene>
    <name evidence="4" type="ORF">HF682_11040</name>
</gene>
<dbReference type="Gene3D" id="3.40.630.30">
    <property type="match status" value="1"/>
</dbReference>
<keyword evidence="1 4" id="KW-0808">Transferase</keyword>
<proteinExistence type="predicted"/>
<sequence length="185" mass="20785">MPESSLQIRPALPAEYPVIARLHADNWQHAYAGQLSAAWLTHHVHADRLQCWQQRMAQIDPSQRVCLVEADGLAIGFACLYLQHDPARGHYLDNLHVLRHWQGRGIGRQLMQAIAAMCQQDDPSQGLYLWTTTQNHAAQQFYQAIGARCEGESVWEAPDGNRIPCVGYQWSAAQLAAAETFMQNA</sequence>
<comment type="caution">
    <text evidence="4">The sequence shown here is derived from an EMBL/GenBank/DDBJ whole genome shotgun (WGS) entry which is preliminary data.</text>
</comment>
<dbReference type="Proteomes" id="UP000587991">
    <property type="component" value="Unassembled WGS sequence"/>
</dbReference>
<keyword evidence="5" id="KW-1185">Reference proteome</keyword>
<evidence type="ECO:0000313" key="5">
    <source>
        <dbReference type="Proteomes" id="UP000587991"/>
    </source>
</evidence>
<dbReference type="PANTHER" id="PTHR43877">
    <property type="entry name" value="AMINOALKYLPHOSPHONATE N-ACETYLTRANSFERASE-RELATED-RELATED"/>
    <property type="match status" value="1"/>
</dbReference>
<keyword evidence="2" id="KW-0012">Acyltransferase</keyword>
<dbReference type="InterPro" id="IPR050832">
    <property type="entry name" value="Bact_Acetyltransf"/>
</dbReference>
<evidence type="ECO:0000256" key="1">
    <source>
        <dbReference type="ARBA" id="ARBA00022679"/>
    </source>
</evidence>
<evidence type="ECO:0000256" key="2">
    <source>
        <dbReference type="ARBA" id="ARBA00023315"/>
    </source>
</evidence>
<dbReference type="InterPro" id="IPR016181">
    <property type="entry name" value="Acyl_CoA_acyltransferase"/>
</dbReference>
<name>A0A847S9S7_9NEIS</name>
<protein>
    <submittedName>
        <fullName evidence="4">GNAT family N-acetyltransferase</fullName>
    </submittedName>
</protein>
<evidence type="ECO:0000259" key="3">
    <source>
        <dbReference type="PROSITE" id="PS51186"/>
    </source>
</evidence>
<accession>A0A847S9S7</accession>
<dbReference type="CDD" id="cd04301">
    <property type="entry name" value="NAT_SF"/>
    <property type="match status" value="1"/>
</dbReference>
<dbReference type="InterPro" id="IPR000182">
    <property type="entry name" value="GNAT_dom"/>
</dbReference>
<dbReference type="RefSeq" id="WP_168877345.1">
    <property type="nucleotide sequence ID" value="NZ_JABAIM010000002.1"/>
</dbReference>
<dbReference type="SUPFAM" id="SSF55729">
    <property type="entry name" value="Acyl-CoA N-acyltransferases (Nat)"/>
    <property type="match status" value="1"/>
</dbReference>
<dbReference type="EMBL" id="JABAIM010000002">
    <property type="protein sequence ID" value="NLR75697.1"/>
    <property type="molecule type" value="Genomic_DNA"/>
</dbReference>
<dbReference type="PROSITE" id="PS51186">
    <property type="entry name" value="GNAT"/>
    <property type="match status" value="1"/>
</dbReference>
<reference evidence="4 5" key="1">
    <citation type="submission" date="2020-04" db="EMBL/GenBank/DDBJ databases">
        <title>Draft genome of Leeia sp. IMCC25680.</title>
        <authorList>
            <person name="Song J."/>
            <person name="Cho J.-C."/>
        </authorList>
    </citation>
    <scope>NUCLEOTIDE SEQUENCE [LARGE SCALE GENOMIC DNA]</scope>
    <source>
        <strain evidence="4 5">IMCC25680</strain>
    </source>
</reference>
<dbReference type="Pfam" id="PF00583">
    <property type="entry name" value="Acetyltransf_1"/>
    <property type="match status" value="1"/>
</dbReference>
<evidence type="ECO:0000313" key="4">
    <source>
        <dbReference type="EMBL" id="NLR75697.1"/>
    </source>
</evidence>
<feature type="domain" description="N-acetyltransferase" evidence="3">
    <location>
        <begin position="6"/>
        <end position="173"/>
    </location>
</feature>
<organism evidence="4 5">
    <name type="scientific">Leeia aquatica</name>
    <dbReference type="NCBI Taxonomy" id="2725557"/>
    <lineage>
        <taxon>Bacteria</taxon>
        <taxon>Pseudomonadati</taxon>
        <taxon>Pseudomonadota</taxon>
        <taxon>Betaproteobacteria</taxon>
        <taxon>Neisseriales</taxon>
        <taxon>Leeiaceae</taxon>
        <taxon>Leeia</taxon>
    </lineage>
</organism>